<gene>
    <name evidence="1" type="ORF">H9L22_08190</name>
</gene>
<keyword evidence="2" id="KW-1185">Reference proteome</keyword>
<evidence type="ECO:0000313" key="2">
    <source>
        <dbReference type="Proteomes" id="UP000516117"/>
    </source>
</evidence>
<reference evidence="1 2" key="1">
    <citation type="submission" date="2020-08" db="EMBL/GenBank/DDBJ databases">
        <title>Genome sequence of Tessaracoccus defluvii JCM 17540T.</title>
        <authorList>
            <person name="Hyun D.-W."/>
            <person name="Bae J.-W."/>
        </authorList>
    </citation>
    <scope>NUCLEOTIDE SEQUENCE [LARGE SCALE GENOMIC DNA]</scope>
    <source>
        <strain evidence="1 2">JCM 17540</strain>
    </source>
</reference>
<dbReference type="EMBL" id="CP060789">
    <property type="protein sequence ID" value="QNP57220.1"/>
    <property type="molecule type" value="Genomic_DNA"/>
</dbReference>
<dbReference type="SUPFAM" id="SSF46689">
    <property type="entry name" value="Homeodomain-like"/>
    <property type="match status" value="1"/>
</dbReference>
<name>A0A7H0H9K4_9ACTN</name>
<dbReference type="AlphaFoldDB" id="A0A7H0H9K4"/>
<dbReference type="Pfam" id="PF13384">
    <property type="entry name" value="HTH_23"/>
    <property type="match status" value="1"/>
</dbReference>
<evidence type="ECO:0000313" key="1">
    <source>
        <dbReference type="EMBL" id="QNP57220.1"/>
    </source>
</evidence>
<dbReference type="KEGG" id="tdf:H9L22_08190"/>
<sequence>MLLAADGVGNQVIADTVGVSRPTVNLWRDRYVERGVRGLADERRPA</sequence>
<proteinExistence type="predicted"/>
<protein>
    <submittedName>
        <fullName evidence="1">Helix-turn-helix domain-containing protein</fullName>
    </submittedName>
</protein>
<dbReference type="InterPro" id="IPR009057">
    <property type="entry name" value="Homeodomain-like_sf"/>
</dbReference>
<accession>A0A7H0H9K4</accession>
<organism evidence="1 2">
    <name type="scientific">Tessaracoccus defluvii</name>
    <dbReference type="NCBI Taxonomy" id="1285901"/>
    <lineage>
        <taxon>Bacteria</taxon>
        <taxon>Bacillati</taxon>
        <taxon>Actinomycetota</taxon>
        <taxon>Actinomycetes</taxon>
        <taxon>Propionibacteriales</taxon>
        <taxon>Propionibacteriaceae</taxon>
        <taxon>Tessaracoccus</taxon>
    </lineage>
</organism>
<dbReference type="Proteomes" id="UP000516117">
    <property type="component" value="Chromosome"/>
</dbReference>